<sequence>MHFAGTAQASGAFIHAHNPVYVKRACNESMRITSVSPLRLFLLLKEQTIANWSISSPLSLPGTVH</sequence>
<reference evidence="2" key="1">
    <citation type="journal article" date="2014" name="Nat. Genet.">
        <title>Genome of the human hookworm Necator americanus.</title>
        <authorList>
            <person name="Tang Y.T."/>
            <person name="Gao X."/>
            <person name="Rosa B.A."/>
            <person name="Abubucker S."/>
            <person name="Hallsworth-Pepin K."/>
            <person name="Martin J."/>
            <person name="Tyagi R."/>
            <person name="Heizer E."/>
            <person name="Zhang X."/>
            <person name="Bhonagiri-Palsikar V."/>
            <person name="Minx P."/>
            <person name="Warren W.C."/>
            <person name="Wang Q."/>
            <person name="Zhan B."/>
            <person name="Hotez P.J."/>
            <person name="Sternberg P.W."/>
            <person name="Dougall A."/>
            <person name="Gaze S.T."/>
            <person name="Mulvenna J."/>
            <person name="Sotillo J."/>
            <person name="Ranganathan S."/>
            <person name="Rabelo E.M."/>
            <person name="Wilson R.K."/>
            <person name="Felgner P.L."/>
            <person name="Bethony J."/>
            <person name="Hawdon J.M."/>
            <person name="Gasser R.B."/>
            <person name="Loukas A."/>
            <person name="Mitreva M."/>
        </authorList>
    </citation>
    <scope>NUCLEOTIDE SEQUENCE [LARGE SCALE GENOMIC DNA]</scope>
</reference>
<dbReference type="KEGG" id="nai:NECAME_07098"/>
<keyword evidence="2" id="KW-1185">Reference proteome</keyword>
<protein>
    <submittedName>
        <fullName evidence="1">Uncharacterized protein</fullName>
    </submittedName>
</protein>
<name>W2TSJ4_NECAM</name>
<proteinExistence type="predicted"/>
<dbReference type="EMBL" id="KI658046">
    <property type="protein sequence ID" value="ETN84002.1"/>
    <property type="molecule type" value="Genomic_DNA"/>
</dbReference>
<dbReference type="Proteomes" id="UP000053676">
    <property type="component" value="Unassembled WGS sequence"/>
</dbReference>
<gene>
    <name evidence="1" type="ORF">NECAME_07098</name>
</gene>
<accession>W2TSJ4</accession>
<dbReference type="AlphaFoldDB" id="W2TSJ4"/>
<evidence type="ECO:0000313" key="2">
    <source>
        <dbReference type="Proteomes" id="UP000053676"/>
    </source>
</evidence>
<evidence type="ECO:0000313" key="1">
    <source>
        <dbReference type="EMBL" id="ETN84002.1"/>
    </source>
</evidence>
<organism evidence="1 2">
    <name type="scientific">Necator americanus</name>
    <name type="common">Human hookworm</name>
    <dbReference type="NCBI Taxonomy" id="51031"/>
    <lineage>
        <taxon>Eukaryota</taxon>
        <taxon>Metazoa</taxon>
        <taxon>Ecdysozoa</taxon>
        <taxon>Nematoda</taxon>
        <taxon>Chromadorea</taxon>
        <taxon>Rhabditida</taxon>
        <taxon>Rhabditina</taxon>
        <taxon>Rhabditomorpha</taxon>
        <taxon>Strongyloidea</taxon>
        <taxon>Ancylostomatidae</taxon>
        <taxon>Bunostominae</taxon>
        <taxon>Necator</taxon>
    </lineage>
</organism>